<organism evidence="4 5">
    <name type="scientific">Piloderma croceum (strain F 1598)</name>
    <dbReference type="NCBI Taxonomy" id="765440"/>
    <lineage>
        <taxon>Eukaryota</taxon>
        <taxon>Fungi</taxon>
        <taxon>Dikarya</taxon>
        <taxon>Basidiomycota</taxon>
        <taxon>Agaricomycotina</taxon>
        <taxon>Agaricomycetes</taxon>
        <taxon>Agaricomycetidae</taxon>
        <taxon>Atheliales</taxon>
        <taxon>Atheliaceae</taxon>
        <taxon>Piloderma</taxon>
    </lineage>
</organism>
<sequence>MFYLDVYGYKDADIIVMLDGEMTAHPYLAPTRENILREIRKLVKDAKPGDHFTFHCEWYSIDHNQTSPFCTQVSGHSTQLTNKTGTEEDGMDEALIPIDGKYLIDNLLRKYLVDPLPPGSTLVAIFDTCHSGSLLDLPHYRCNRVYVPWLSRGKSSLPLYYGVQVATNDMASRNASRNTEQPTSSQIHSPSPRMGFVREEPAVESETPWEPTSTGLASSPPPTVKCDGFGLCDNVSAEVAHVIALGACKDAQNAWEDVHGHSMTAVLVELLERDPSPRLNDLMRALSHRTYETVCRLHTAWQDWEVERERTGRGNDNHPARTPEEEEEDRQFMMMKMSEPLKRFQDPQLASHIKLDMHMTFML</sequence>
<dbReference type="OrthoDB" id="3223806at2759"/>
<dbReference type="EMBL" id="KN832987">
    <property type="protein sequence ID" value="KIM84487.1"/>
    <property type="molecule type" value="Genomic_DNA"/>
</dbReference>
<comment type="similarity">
    <text evidence="1">Belongs to the peptidase C14B family.</text>
</comment>
<dbReference type="PANTHER" id="PTHR48104">
    <property type="entry name" value="METACASPASE-4"/>
    <property type="match status" value="1"/>
</dbReference>
<reference evidence="4 5" key="1">
    <citation type="submission" date="2014-04" db="EMBL/GenBank/DDBJ databases">
        <authorList>
            <consortium name="DOE Joint Genome Institute"/>
            <person name="Kuo A."/>
            <person name="Tarkka M."/>
            <person name="Buscot F."/>
            <person name="Kohler A."/>
            <person name="Nagy L.G."/>
            <person name="Floudas D."/>
            <person name="Copeland A."/>
            <person name="Barry K.W."/>
            <person name="Cichocki N."/>
            <person name="Veneault-Fourrey C."/>
            <person name="LaButti K."/>
            <person name="Lindquist E.A."/>
            <person name="Lipzen A."/>
            <person name="Lundell T."/>
            <person name="Morin E."/>
            <person name="Murat C."/>
            <person name="Sun H."/>
            <person name="Tunlid A."/>
            <person name="Henrissat B."/>
            <person name="Grigoriev I.V."/>
            <person name="Hibbett D.S."/>
            <person name="Martin F."/>
            <person name="Nordberg H.P."/>
            <person name="Cantor M.N."/>
            <person name="Hua S.X."/>
        </authorList>
    </citation>
    <scope>NUCLEOTIDE SEQUENCE [LARGE SCALE GENOMIC DNA]</scope>
    <source>
        <strain evidence="4 5">F 1598</strain>
    </source>
</reference>
<reference evidence="5" key="2">
    <citation type="submission" date="2015-01" db="EMBL/GenBank/DDBJ databases">
        <title>Evolutionary Origins and Diversification of the Mycorrhizal Mutualists.</title>
        <authorList>
            <consortium name="DOE Joint Genome Institute"/>
            <consortium name="Mycorrhizal Genomics Consortium"/>
            <person name="Kohler A."/>
            <person name="Kuo A."/>
            <person name="Nagy L.G."/>
            <person name="Floudas D."/>
            <person name="Copeland A."/>
            <person name="Barry K.W."/>
            <person name="Cichocki N."/>
            <person name="Veneault-Fourrey C."/>
            <person name="LaButti K."/>
            <person name="Lindquist E.A."/>
            <person name="Lipzen A."/>
            <person name="Lundell T."/>
            <person name="Morin E."/>
            <person name="Murat C."/>
            <person name="Riley R."/>
            <person name="Ohm R."/>
            <person name="Sun H."/>
            <person name="Tunlid A."/>
            <person name="Henrissat B."/>
            <person name="Grigoriev I.V."/>
            <person name="Hibbett D.S."/>
            <person name="Martin F."/>
        </authorList>
    </citation>
    <scope>NUCLEOTIDE SEQUENCE [LARGE SCALE GENOMIC DNA]</scope>
    <source>
        <strain evidence="5">F 1598</strain>
    </source>
</reference>
<feature type="compositionally biased region" description="Polar residues" evidence="2">
    <location>
        <begin position="173"/>
        <end position="189"/>
    </location>
</feature>
<feature type="domain" description="Peptidase C14 caspase" evidence="3">
    <location>
        <begin position="58"/>
        <end position="289"/>
    </location>
</feature>
<evidence type="ECO:0000259" key="3">
    <source>
        <dbReference type="Pfam" id="PF00656"/>
    </source>
</evidence>
<accession>A0A0C3C4B9</accession>
<feature type="region of interest" description="Disordered" evidence="2">
    <location>
        <begin position="173"/>
        <end position="220"/>
    </location>
</feature>
<dbReference type="InParanoid" id="A0A0C3C4B9"/>
<dbReference type="GO" id="GO:0005737">
    <property type="term" value="C:cytoplasm"/>
    <property type="evidence" value="ECO:0007669"/>
    <property type="project" value="TreeGrafter"/>
</dbReference>
<evidence type="ECO:0000256" key="2">
    <source>
        <dbReference type="SAM" id="MobiDB-lite"/>
    </source>
</evidence>
<dbReference type="PANTHER" id="PTHR48104:SF30">
    <property type="entry name" value="METACASPASE-1"/>
    <property type="match status" value="1"/>
</dbReference>
<dbReference type="GO" id="GO:0004197">
    <property type="term" value="F:cysteine-type endopeptidase activity"/>
    <property type="evidence" value="ECO:0007669"/>
    <property type="project" value="InterPro"/>
</dbReference>
<keyword evidence="5" id="KW-1185">Reference proteome</keyword>
<dbReference type="GO" id="GO:0006508">
    <property type="term" value="P:proteolysis"/>
    <property type="evidence" value="ECO:0007669"/>
    <property type="project" value="InterPro"/>
</dbReference>
<dbReference type="Proteomes" id="UP000054166">
    <property type="component" value="Unassembled WGS sequence"/>
</dbReference>
<dbReference type="AlphaFoldDB" id="A0A0C3C4B9"/>
<evidence type="ECO:0000313" key="5">
    <source>
        <dbReference type="Proteomes" id="UP000054166"/>
    </source>
</evidence>
<gene>
    <name evidence="4" type="ORF">PILCRDRAFT_384842</name>
</gene>
<protein>
    <recommendedName>
        <fullName evidence="3">Peptidase C14 caspase domain-containing protein</fullName>
    </recommendedName>
</protein>
<dbReference type="InterPro" id="IPR011600">
    <property type="entry name" value="Pept_C14_caspase"/>
</dbReference>
<dbReference type="HOGENOM" id="CLU_029389_6_2_1"/>
<name>A0A0C3C4B9_PILCF</name>
<evidence type="ECO:0000313" key="4">
    <source>
        <dbReference type="EMBL" id="KIM84487.1"/>
    </source>
</evidence>
<dbReference type="Pfam" id="PF00656">
    <property type="entry name" value="Peptidase_C14"/>
    <property type="match status" value="1"/>
</dbReference>
<dbReference type="Gene3D" id="3.40.50.12660">
    <property type="match status" value="1"/>
</dbReference>
<proteinExistence type="inferred from homology"/>
<dbReference type="InterPro" id="IPR050452">
    <property type="entry name" value="Metacaspase"/>
</dbReference>
<feature type="compositionally biased region" description="Basic and acidic residues" evidence="2">
    <location>
        <begin position="308"/>
        <end position="323"/>
    </location>
</feature>
<feature type="region of interest" description="Disordered" evidence="2">
    <location>
        <begin position="308"/>
        <end position="329"/>
    </location>
</feature>
<evidence type="ECO:0000256" key="1">
    <source>
        <dbReference type="ARBA" id="ARBA00009005"/>
    </source>
</evidence>